<evidence type="ECO:0000313" key="9">
    <source>
        <dbReference type="EMBL" id="PKU66942.1"/>
    </source>
</evidence>
<gene>
    <name evidence="9" type="primary">OPT5</name>
    <name evidence="9" type="ORF">MA16_Dca017262</name>
</gene>
<evidence type="ECO:0000313" key="10">
    <source>
        <dbReference type="Proteomes" id="UP000233837"/>
    </source>
</evidence>
<evidence type="ECO:0000256" key="7">
    <source>
        <dbReference type="ARBA" id="ARBA00022989"/>
    </source>
</evidence>
<evidence type="ECO:0000256" key="5">
    <source>
        <dbReference type="ARBA" id="ARBA00022856"/>
    </source>
</evidence>
<dbReference type="InterPro" id="IPR004648">
    <property type="entry name" value="Oligpept_transpt"/>
</dbReference>
<keyword evidence="8" id="KW-0472">Membrane</keyword>
<evidence type="ECO:0000256" key="1">
    <source>
        <dbReference type="ARBA" id="ARBA00004141"/>
    </source>
</evidence>
<dbReference type="PANTHER" id="PTHR22601">
    <property type="entry name" value="ISP4 LIKE PROTEIN"/>
    <property type="match status" value="1"/>
</dbReference>
<proteinExistence type="inferred from homology"/>
<keyword evidence="3" id="KW-0813">Transport</keyword>
<evidence type="ECO:0000256" key="8">
    <source>
        <dbReference type="ARBA" id="ARBA00023136"/>
    </source>
</evidence>
<keyword evidence="4" id="KW-0812">Transmembrane</keyword>
<reference evidence="9 10" key="2">
    <citation type="journal article" date="2017" name="Nature">
        <title>The Apostasia genome and the evolution of orchids.</title>
        <authorList>
            <person name="Zhang G.Q."/>
            <person name="Liu K.W."/>
            <person name="Li Z."/>
            <person name="Lohaus R."/>
            <person name="Hsiao Y.Y."/>
            <person name="Niu S.C."/>
            <person name="Wang J.Y."/>
            <person name="Lin Y.C."/>
            <person name="Xu Q."/>
            <person name="Chen L.J."/>
            <person name="Yoshida K."/>
            <person name="Fujiwara S."/>
            <person name="Wang Z.W."/>
            <person name="Zhang Y.Q."/>
            <person name="Mitsuda N."/>
            <person name="Wang M."/>
            <person name="Liu G.H."/>
            <person name="Pecoraro L."/>
            <person name="Huang H.X."/>
            <person name="Xiao X.J."/>
            <person name="Lin M."/>
            <person name="Wu X.Y."/>
            <person name="Wu W.L."/>
            <person name="Chen Y.Y."/>
            <person name="Chang S.B."/>
            <person name="Sakamoto S."/>
            <person name="Ohme-Takagi M."/>
            <person name="Yagi M."/>
            <person name="Zeng S.J."/>
            <person name="Shen C.Y."/>
            <person name="Yeh C.M."/>
            <person name="Luo Y.B."/>
            <person name="Tsai W.C."/>
            <person name="Van de Peer Y."/>
            <person name="Liu Z.J."/>
        </authorList>
    </citation>
    <scope>NUCLEOTIDE SEQUENCE [LARGE SCALE GENOMIC DNA]</scope>
    <source>
        <tissue evidence="9">The whole plant</tissue>
    </source>
</reference>
<sequence>MTFRTWLLGTIACALLAFMNQFFGYRNNQLSISAISAQIVVLPLGKLLASTLPSKLITIPGTNLSFSLNPGPFNIKEHVLITIFANCGANSVYAVNIVTIVKAFYHKSLHPLAAYLLVQTTQVI</sequence>
<dbReference type="GO" id="GO:0015031">
    <property type="term" value="P:protein transport"/>
    <property type="evidence" value="ECO:0007669"/>
    <property type="project" value="UniProtKB-KW"/>
</dbReference>
<comment type="subcellular location">
    <subcellularLocation>
        <location evidence="1">Membrane</location>
        <topology evidence="1">Multi-pass membrane protein</topology>
    </subcellularLocation>
</comment>
<keyword evidence="7" id="KW-1133">Transmembrane helix</keyword>
<evidence type="ECO:0000256" key="6">
    <source>
        <dbReference type="ARBA" id="ARBA00022927"/>
    </source>
</evidence>
<keyword evidence="10" id="KW-1185">Reference proteome</keyword>
<dbReference type="GO" id="GO:0035673">
    <property type="term" value="F:oligopeptide transmembrane transporter activity"/>
    <property type="evidence" value="ECO:0007669"/>
    <property type="project" value="InterPro"/>
</dbReference>
<keyword evidence="5" id="KW-0571">Peptide transport</keyword>
<keyword evidence="6" id="KW-0653">Protein transport</keyword>
<dbReference type="GO" id="GO:0016020">
    <property type="term" value="C:membrane"/>
    <property type="evidence" value="ECO:0007669"/>
    <property type="project" value="UniProtKB-SubCell"/>
</dbReference>
<evidence type="ECO:0000256" key="2">
    <source>
        <dbReference type="ARBA" id="ARBA00005484"/>
    </source>
</evidence>
<protein>
    <submittedName>
        <fullName evidence="9">Oligopeptide transporter 5</fullName>
    </submittedName>
</protein>
<dbReference type="EMBL" id="KZ503234">
    <property type="protein sequence ID" value="PKU66942.1"/>
    <property type="molecule type" value="Genomic_DNA"/>
</dbReference>
<evidence type="ECO:0000256" key="3">
    <source>
        <dbReference type="ARBA" id="ARBA00022448"/>
    </source>
</evidence>
<dbReference type="Proteomes" id="UP000233837">
    <property type="component" value="Unassembled WGS sequence"/>
</dbReference>
<dbReference type="AlphaFoldDB" id="A0A2I0VU48"/>
<name>A0A2I0VU48_9ASPA</name>
<reference evidence="9 10" key="1">
    <citation type="journal article" date="2016" name="Sci. Rep.">
        <title>The Dendrobium catenatum Lindl. genome sequence provides insights into polysaccharide synthase, floral development and adaptive evolution.</title>
        <authorList>
            <person name="Zhang G.Q."/>
            <person name="Xu Q."/>
            <person name="Bian C."/>
            <person name="Tsai W.C."/>
            <person name="Yeh C.M."/>
            <person name="Liu K.W."/>
            <person name="Yoshida K."/>
            <person name="Zhang L.S."/>
            <person name="Chang S.B."/>
            <person name="Chen F."/>
            <person name="Shi Y."/>
            <person name="Su Y.Y."/>
            <person name="Zhang Y.Q."/>
            <person name="Chen L.J."/>
            <person name="Yin Y."/>
            <person name="Lin M."/>
            <person name="Huang H."/>
            <person name="Deng H."/>
            <person name="Wang Z.W."/>
            <person name="Zhu S.L."/>
            <person name="Zhao X."/>
            <person name="Deng C."/>
            <person name="Niu S.C."/>
            <person name="Huang J."/>
            <person name="Wang M."/>
            <person name="Liu G.H."/>
            <person name="Yang H.J."/>
            <person name="Xiao X.J."/>
            <person name="Hsiao Y.Y."/>
            <person name="Wu W.L."/>
            <person name="Chen Y.Y."/>
            <person name="Mitsuda N."/>
            <person name="Ohme-Takagi M."/>
            <person name="Luo Y.B."/>
            <person name="Van de Peer Y."/>
            <person name="Liu Z.J."/>
        </authorList>
    </citation>
    <scope>NUCLEOTIDE SEQUENCE [LARGE SCALE GENOMIC DNA]</scope>
    <source>
        <tissue evidence="9">The whole plant</tissue>
    </source>
</reference>
<dbReference type="Pfam" id="PF03169">
    <property type="entry name" value="OPT"/>
    <property type="match status" value="1"/>
</dbReference>
<organism evidence="9 10">
    <name type="scientific">Dendrobium catenatum</name>
    <dbReference type="NCBI Taxonomy" id="906689"/>
    <lineage>
        <taxon>Eukaryota</taxon>
        <taxon>Viridiplantae</taxon>
        <taxon>Streptophyta</taxon>
        <taxon>Embryophyta</taxon>
        <taxon>Tracheophyta</taxon>
        <taxon>Spermatophyta</taxon>
        <taxon>Magnoliopsida</taxon>
        <taxon>Liliopsida</taxon>
        <taxon>Asparagales</taxon>
        <taxon>Orchidaceae</taxon>
        <taxon>Epidendroideae</taxon>
        <taxon>Malaxideae</taxon>
        <taxon>Dendrobiinae</taxon>
        <taxon>Dendrobium</taxon>
    </lineage>
</organism>
<accession>A0A2I0VU48</accession>
<comment type="similarity">
    <text evidence="2">Belongs to the oligopeptide OPT transporter (TC 2.A.67.1) family.</text>
</comment>
<dbReference type="InterPro" id="IPR004813">
    <property type="entry name" value="OPT"/>
</dbReference>
<dbReference type="STRING" id="906689.A0A2I0VU48"/>
<evidence type="ECO:0000256" key="4">
    <source>
        <dbReference type="ARBA" id="ARBA00022692"/>
    </source>
</evidence>